<gene>
    <name evidence="1" type="ORF">PAXRUDRAFT_36763</name>
</gene>
<sequence>MLLNAMDLVGRFQFSGIMSDNTGNTRVAQKLVLQAVNTCIPMSDVCHHMSLLCKDLTRLDMFKDMIGHLRLGLEGIGKTWFATICVAAISLQCCLPALYELLGAGIVKFGPKKVLLTGLFKSGSICGMNFEINLNWFIQVEGHIAKAIVCLESSQTNPADVYMYWIPICGCIKQVLNSNKNGFTMDNIRQIYEIINTCFCEQLRDGPADCYLVAFSLEPCM</sequence>
<keyword evidence="2" id="KW-1185">Reference proteome</keyword>
<dbReference type="EMBL" id="KN826892">
    <property type="protein sequence ID" value="KIK77648.1"/>
    <property type="molecule type" value="Genomic_DNA"/>
</dbReference>
<evidence type="ECO:0000313" key="2">
    <source>
        <dbReference type="Proteomes" id="UP000054538"/>
    </source>
</evidence>
<accession>A0A0D0CQK5</accession>
<dbReference type="InParanoid" id="A0A0D0CQK5"/>
<reference evidence="1 2" key="1">
    <citation type="submission" date="2014-04" db="EMBL/GenBank/DDBJ databases">
        <authorList>
            <consortium name="DOE Joint Genome Institute"/>
            <person name="Kuo A."/>
            <person name="Kohler A."/>
            <person name="Jargeat P."/>
            <person name="Nagy L.G."/>
            <person name="Floudas D."/>
            <person name="Copeland A."/>
            <person name="Barry K.W."/>
            <person name="Cichocki N."/>
            <person name="Veneault-Fourrey C."/>
            <person name="LaButti K."/>
            <person name="Lindquist E.A."/>
            <person name="Lipzen A."/>
            <person name="Lundell T."/>
            <person name="Morin E."/>
            <person name="Murat C."/>
            <person name="Sun H."/>
            <person name="Tunlid A."/>
            <person name="Henrissat B."/>
            <person name="Grigoriev I.V."/>
            <person name="Hibbett D.S."/>
            <person name="Martin F."/>
            <person name="Nordberg H.P."/>
            <person name="Cantor M.N."/>
            <person name="Hua S.X."/>
        </authorList>
    </citation>
    <scope>NUCLEOTIDE SEQUENCE [LARGE SCALE GENOMIC DNA]</scope>
    <source>
        <strain evidence="1 2">Ve08.2h10</strain>
    </source>
</reference>
<dbReference type="OrthoDB" id="3263416at2759"/>
<reference evidence="2" key="2">
    <citation type="submission" date="2015-01" db="EMBL/GenBank/DDBJ databases">
        <title>Evolutionary Origins and Diversification of the Mycorrhizal Mutualists.</title>
        <authorList>
            <consortium name="DOE Joint Genome Institute"/>
            <consortium name="Mycorrhizal Genomics Consortium"/>
            <person name="Kohler A."/>
            <person name="Kuo A."/>
            <person name="Nagy L.G."/>
            <person name="Floudas D."/>
            <person name="Copeland A."/>
            <person name="Barry K.W."/>
            <person name="Cichocki N."/>
            <person name="Veneault-Fourrey C."/>
            <person name="LaButti K."/>
            <person name="Lindquist E.A."/>
            <person name="Lipzen A."/>
            <person name="Lundell T."/>
            <person name="Morin E."/>
            <person name="Murat C."/>
            <person name="Riley R."/>
            <person name="Ohm R."/>
            <person name="Sun H."/>
            <person name="Tunlid A."/>
            <person name="Henrissat B."/>
            <person name="Grigoriev I.V."/>
            <person name="Hibbett D.S."/>
            <person name="Martin F."/>
        </authorList>
    </citation>
    <scope>NUCLEOTIDE SEQUENCE [LARGE SCALE GENOMIC DNA]</scope>
    <source>
        <strain evidence="2">Ve08.2h10</strain>
    </source>
</reference>
<dbReference type="AlphaFoldDB" id="A0A0D0CQK5"/>
<organism evidence="1 2">
    <name type="scientific">Paxillus rubicundulus Ve08.2h10</name>
    <dbReference type="NCBI Taxonomy" id="930991"/>
    <lineage>
        <taxon>Eukaryota</taxon>
        <taxon>Fungi</taxon>
        <taxon>Dikarya</taxon>
        <taxon>Basidiomycota</taxon>
        <taxon>Agaricomycotina</taxon>
        <taxon>Agaricomycetes</taxon>
        <taxon>Agaricomycetidae</taxon>
        <taxon>Boletales</taxon>
        <taxon>Paxilineae</taxon>
        <taxon>Paxillaceae</taxon>
        <taxon>Paxillus</taxon>
    </lineage>
</organism>
<name>A0A0D0CQK5_9AGAM</name>
<dbReference type="HOGENOM" id="CLU_091935_0_0_1"/>
<dbReference type="Proteomes" id="UP000054538">
    <property type="component" value="Unassembled WGS sequence"/>
</dbReference>
<evidence type="ECO:0008006" key="3">
    <source>
        <dbReference type="Google" id="ProtNLM"/>
    </source>
</evidence>
<evidence type="ECO:0000313" key="1">
    <source>
        <dbReference type="EMBL" id="KIK77648.1"/>
    </source>
</evidence>
<proteinExistence type="predicted"/>
<protein>
    <recommendedName>
        <fullName evidence="3">DUF659 domain-containing protein</fullName>
    </recommendedName>
</protein>
<dbReference type="STRING" id="930991.A0A0D0CQK5"/>